<reference evidence="1 2" key="1">
    <citation type="journal article" date="2016" name="BMC Genomics">
        <title>Combined genomic and structural analyses of a cultured magnetotactic bacterium reveals its niche adaptation to a dynamic environment.</title>
        <authorList>
            <person name="Araujo A.C."/>
            <person name="Morillo V."/>
            <person name="Cypriano J."/>
            <person name="Teixeira L.C."/>
            <person name="Leao P."/>
            <person name="Lyra S."/>
            <person name="Almeida L.G."/>
            <person name="Bazylinski D.A."/>
            <person name="Vasconcellos A.T."/>
            <person name="Abreu F."/>
            <person name="Lins U."/>
        </authorList>
    </citation>
    <scope>NUCLEOTIDE SEQUENCE [LARGE SCALE GENOMIC DNA]</scope>
    <source>
        <strain evidence="1 2">IT-1</strain>
    </source>
</reference>
<gene>
    <name evidence="1" type="ORF">MAIT1_00446</name>
</gene>
<evidence type="ECO:0000313" key="1">
    <source>
        <dbReference type="EMBL" id="OSM00038.1"/>
    </source>
</evidence>
<protein>
    <submittedName>
        <fullName evidence="1">Uncharacterized protein</fullName>
    </submittedName>
</protein>
<keyword evidence="2" id="KW-1185">Reference proteome</keyword>
<dbReference type="Proteomes" id="UP000194003">
    <property type="component" value="Unassembled WGS sequence"/>
</dbReference>
<dbReference type="EMBL" id="LVJN01000021">
    <property type="protein sequence ID" value="OSM00038.1"/>
    <property type="molecule type" value="Genomic_DNA"/>
</dbReference>
<organism evidence="1 2">
    <name type="scientific">Magnetofaba australis IT-1</name>
    <dbReference type="NCBI Taxonomy" id="1434232"/>
    <lineage>
        <taxon>Bacteria</taxon>
        <taxon>Pseudomonadati</taxon>
        <taxon>Pseudomonadota</taxon>
        <taxon>Magnetococcia</taxon>
        <taxon>Magnetococcales</taxon>
        <taxon>Magnetococcaceae</taxon>
        <taxon>Magnetofaba</taxon>
    </lineage>
</organism>
<dbReference type="STRING" id="1434232.MAIT1_00446"/>
<accession>A0A1Y2JYS2</accession>
<sequence length="252" mass="28621">MLEDNGEIVGALGAIHHQRRVEGQLRSFCNVTSWRVLESHAPMSLGLLKAALAQPDATIIGTTPSPLVEKIYRLLKLTCVAPSVIVLPHLPLLKAHNPSKSGLLKLFKRNEHGGWVERDAAMLDQLMPEAERDAYRDHRDYPWLRHALLGGGVGNWCYVIYKRRVWKRLPSAEILYISDPLRFLRYRNAWARHLLWREGIATSHIESRFLPATPAFTLQRELGGTPAGLRLQEGVTEAQCSYLYTERMTLDL</sequence>
<dbReference type="AlphaFoldDB" id="A0A1Y2JYS2"/>
<comment type="caution">
    <text evidence="1">The sequence shown here is derived from an EMBL/GenBank/DDBJ whole genome shotgun (WGS) entry which is preliminary data.</text>
</comment>
<name>A0A1Y2JYS2_9PROT</name>
<proteinExistence type="predicted"/>
<evidence type="ECO:0000313" key="2">
    <source>
        <dbReference type="Proteomes" id="UP000194003"/>
    </source>
</evidence>